<dbReference type="RefSeq" id="WP_187708147.1">
    <property type="nucleotide sequence ID" value="NZ_CP060782.1"/>
</dbReference>
<reference evidence="1 2" key="1">
    <citation type="submission" date="2020-08" db="EMBL/GenBank/DDBJ databases">
        <title>Genome sequence of Sphingomonas sediminicola KACC 15039T.</title>
        <authorList>
            <person name="Hyun D.-W."/>
            <person name="Bae J.-W."/>
        </authorList>
    </citation>
    <scope>NUCLEOTIDE SEQUENCE [LARGE SCALE GENOMIC DNA]</scope>
    <source>
        <strain evidence="1 2">KACC 15039</strain>
    </source>
</reference>
<accession>A0ABX6T5N3</accession>
<gene>
    <name evidence="1" type="ORF">H9L14_11090</name>
</gene>
<protein>
    <submittedName>
        <fullName evidence="1">Uncharacterized protein</fullName>
    </submittedName>
</protein>
<sequence length="92" mass="10801">MTKLWVPPHPPRRPKPVPTWRGFLGERARTAVYGWSQLAFQNWYFKRNILGHTVHVVLQPDWVQRVLLDNASNYEKPKLVKRILGPTIGRAF</sequence>
<evidence type="ECO:0000313" key="2">
    <source>
        <dbReference type="Proteomes" id="UP000516105"/>
    </source>
</evidence>
<dbReference type="Proteomes" id="UP000516105">
    <property type="component" value="Chromosome"/>
</dbReference>
<dbReference type="EMBL" id="CP060782">
    <property type="protein sequence ID" value="QNP45191.1"/>
    <property type="molecule type" value="Genomic_DNA"/>
</dbReference>
<organism evidence="1 2">
    <name type="scientific">Sphingomonas sediminicola</name>
    <dbReference type="NCBI Taxonomy" id="386874"/>
    <lineage>
        <taxon>Bacteria</taxon>
        <taxon>Pseudomonadati</taxon>
        <taxon>Pseudomonadota</taxon>
        <taxon>Alphaproteobacteria</taxon>
        <taxon>Sphingomonadales</taxon>
        <taxon>Sphingomonadaceae</taxon>
        <taxon>Sphingomonas</taxon>
    </lineage>
</organism>
<name>A0ABX6T5N3_9SPHN</name>
<evidence type="ECO:0000313" key="1">
    <source>
        <dbReference type="EMBL" id="QNP45191.1"/>
    </source>
</evidence>
<proteinExistence type="predicted"/>
<keyword evidence="2" id="KW-1185">Reference proteome</keyword>